<protein>
    <submittedName>
        <fullName evidence="2">Putative two-component system response regulator</fullName>
    </submittedName>
</protein>
<dbReference type="InterPro" id="IPR052020">
    <property type="entry name" value="Cyclic_di-GMP/3'3'-cGAMP_PDE"/>
</dbReference>
<reference evidence="2 3" key="1">
    <citation type="submission" date="2019-03" db="EMBL/GenBank/DDBJ databases">
        <title>Genomic Encyclopedia of Type Strains, Phase IV (KMG-IV): sequencing the most valuable type-strain genomes for metagenomic binning, comparative biology and taxonomic classification.</title>
        <authorList>
            <person name="Goeker M."/>
        </authorList>
    </citation>
    <scope>NUCLEOTIDE SEQUENCE [LARGE SCALE GENOMIC DNA]</scope>
    <source>
        <strain evidence="2 3">DSM 1709</strain>
    </source>
</reference>
<dbReference type="CDD" id="cd00077">
    <property type="entry name" value="HDc"/>
    <property type="match status" value="1"/>
</dbReference>
<dbReference type="OrthoDB" id="9763857at2"/>
<feature type="domain" description="HD-GYP" evidence="1">
    <location>
        <begin position="42"/>
        <end position="239"/>
    </location>
</feature>
<sequence>MDALPASDDRLEASASPNRFDAAAHAQMECFLRDFGEMYQEVARAHHEALFRLALAAEYRDSDTGEHIIRMGFLCEALALALGRSDRWAAMLRKAAPMHDVGKIGIPDKVLRKPGALDREERATMNEHARIGAEILGQSRIPLFHMAAEVALSHHERWDGTGYPAGLEGAAIPLSGRIVAVVDFFDALTMDRCYRKAFPDAQALQMLREQSGRAFDPEITSVFLALAPRLLALRDAINRRKPSFADLVDGPTPPEALAP</sequence>
<gene>
    <name evidence="2" type="ORF">EV684_11196</name>
</gene>
<name>A0A4R2M2Z7_RUBGE</name>
<dbReference type="SUPFAM" id="SSF109604">
    <property type="entry name" value="HD-domain/PDEase-like"/>
    <property type="match status" value="1"/>
</dbReference>
<proteinExistence type="predicted"/>
<dbReference type="InterPro" id="IPR003607">
    <property type="entry name" value="HD/PDEase_dom"/>
</dbReference>
<dbReference type="GO" id="GO:0008081">
    <property type="term" value="F:phosphoric diester hydrolase activity"/>
    <property type="evidence" value="ECO:0007669"/>
    <property type="project" value="UniProtKB-ARBA"/>
</dbReference>
<organism evidence="2 3">
    <name type="scientific">Rubrivivax gelatinosus</name>
    <name type="common">Rhodocyclus gelatinosus</name>
    <name type="synonym">Rhodopseudomonas gelatinosa</name>
    <dbReference type="NCBI Taxonomy" id="28068"/>
    <lineage>
        <taxon>Bacteria</taxon>
        <taxon>Pseudomonadati</taxon>
        <taxon>Pseudomonadota</taxon>
        <taxon>Betaproteobacteria</taxon>
        <taxon>Burkholderiales</taxon>
        <taxon>Sphaerotilaceae</taxon>
        <taxon>Rubrivivax</taxon>
    </lineage>
</organism>
<dbReference type="EMBL" id="SLXD01000011">
    <property type="protein sequence ID" value="TCP00892.1"/>
    <property type="molecule type" value="Genomic_DNA"/>
</dbReference>
<dbReference type="RefSeq" id="WP_132648516.1">
    <property type="nucleotide sequence ID" value="NZ_CP181386.1"/>
</dbReference>
<dbReference type="GeneID" id="99683090"/>
<dbReference type="Gene3D" id="1.10.3210.10">
    <property type="entry name" value="Hypothetical protein af1432"/>
    <property type="match status" value="1"/>
</dbReference>
<evidence type="ECO:0000313" key="2">
    <source>
        <dbReference type="EMBL" id="TCP00892.1"/>
    </source>
</evidence>
<comment type="caution">
    <text evidence="2">The sequence shown here is derived from an EMBL/GenBank/DDBJ whole genome shotgun (WGS) entry which is preliminary data.</text>
</comment>
<dbReference type="PANTHER" id="PTHR45228">
    <property type="entry name" value="CYCLIC DI-GMP PHOSPHODIESTERASE TM_0186-RELATED"/>
    <property type="match status" value="1"/>
</dbReference>
<dbReference type="InterPro" id="IPR037522">
    <property type="entry name" value="HD_GYP_dom"/>
</dbReference>
<dbReference type="Proteomes" id="UP000295106">
    <property type="component" value="Unassembled WGS sequence"/>
</dbReference>
<dbReference type="AlphaFoldDB" id="A0A4R2M2Z7"/>
<dbReference type="Pfam" id="PF13487">
    <property type="entry name" value="HD_5"/>
    <property type="match status" value="1"/>
</dbReference>
<evidence type="ECO:0000259" key="1">
    <source>
        <dbReference type="PROSITE" id="PS51832"/>
    </source>
</evidence>
<dbReference type="PROSITE" id="PS51832">
    <property type="entry name" value="HD_GYP"/>
    <property type="match status" value="1"/>
</dbReference>
<evidence type="ECO:0000313" key="3">
    <source>
        <dbReference type="Proteomes" id="UP000295106"/>
    </source>
</evidence>
<dbReference type="PANTHER" id="PTHR45228:SF8">
    <property type="entry name" value="TWO-COMPONENT RESPONSE REGULATOR-RELATED"/>
    <property type="match status" value="1"/>
</dbReference>
<accession>A0A4R2M2Z7</accession>
<dbReference type="SMART" id="SM00471">
    <property type="entry name" value="HDc"/>
    <property type="match status" value="1"/>
</dbReference>